<reference evidence="9" key="1">
    <citation type="journal article" date="2020" name="mSystems">
        <title>Genome- and Community-Level Interaction Insights into Carbon Utilization and Element Cycling Functions of Hydrothermarchaeota in Hydrothermal Sediment.</title>
        <authorList>
            <person name="Zhou Z."/>
            <person name="Liu Y."/>
            <person name="Xu W."/>
            <person name="Pan J."/>
            <person name="Luo Z.H."/>
            <person name="Li M."/>
        </authorList>
    </citation>
    <scope>NUCLEOTIDE SEQUENCE [LARGE SCALE GENOMIC DNA]</scope>
    <source>
        <strain evidence="9">SpSt-735</strain>
    </source>
</reference>
<dbReference type="GO" id="GO:0005886">
    <property type="term" value="C:plasma membrane"/>
    <property type="evidence" value="ECO:0007669"/>
    <property type="project" value="UniProtKB-SubCell"/>
</dbReference>
<protein>
    <submittedName>
        <fullName evidence="9">Iron ABC transporter permease</fullName>
    </submittedName>
</protein>
<dbReference type="EMBL" id="DTFI01000154">
    <property type="protein sequence ID" value="HGI43948.1"/>
    <property type="molecule type" value="Genomic_DNA"/>
</dbReference>
<evidence type="ECO:0000313" key="9">
    <source>
        <dbReference type="EMBL" id="HGI43948.1"/>
    </source>
</evidence>
<keyword evidence="3" id="KW-0813">Transport</keyword>
<feature type="transmembrane region" description="Helical" evidence="8">
    <location>
        <begin position="290"/>
        <end position="308"/>
    </location>
</feature>
<evidence type="ECO:0000256" key="6">
    <source>
        <dbReference type="ARBA" id="ARBA00022989"/>
    </source>
</evidence>
<feature type="transmembrane region" description="Helical" evidence="8">
    <location>
        <begin position="66"/>
        <end position="87"/>
    </location>
</feature>
<dbReference type="Gene3D" id="1.10.3470.10">
    <property type="entry name" value="ABC transporter involved in vitamin B12 uptake, BtuC"/>
    <property type="match status" value="1"/>
</dbReference>
<evidence type="ECO:0000256" key="8">
    <source>
        <dbReference type="SAM" id="Phobius"/>
    </source>
</evidence>
<dbReference type="AlphaFoldDB" id="A0A7C4FED2"/>
<dbReference type="GO" id="GO:0033214">
    <property type="term" value="P:siderophore-iron import into cell"/>
    <property type="evidence" value="ECO:0007669"/>
    <property type="project" value="TreeGrafter"/>
</dbReference>
<keyword evidence="6 8" id="KW-1133">Transmembrane helix</keyword>
<keyword evidence="7 8" id="KW-0472">Membrane</keyword>
<feature type="transmembrane region" description="Helical" evidence="8">
    <location>
        <begin position="208"/>
        <end position="225"/>
    </location>
</feature>
<organism evidence="9">
    <name type="scientific">Thermofilum pendens</name>
    <dbReference type="NCBI Taxonomy" id="2269"/>
    <lineage>
        <taxon>Archaea</taxon>
        <taxon>Thermoproteota</taxon>
        <taxon>Thermoprotei</taxon>
        <taxon>Thermofilales</taxon>
        <taxon>Thermofilaceae</taxon>
        <taxon>Thermofilum</taxon>
    </lineage>
</organism>
<evidence type="ECO:0000256" key="1">
    <source>
        <dbReference type="ARBA" id="ARBA00004651"/>
    </source>
</evidence>
<dbReference type="Pfam" id="PF01032">
    <property type="entry name" value="FecCD"/>
    <property type="match status" value="1"/>
</dbReference>
<feature type="transmembrane region" description="Helical" evidence="8">
    <location>
        <begin position="129"/>
        <end position="154"/>
    </location>
</feature>
<comment type="subcellular location">
    <subcellularLocation>
        <location evidence="1">Cell membrane</location>
        <topology evidence="1">Multi-pass membrane protein</topology>
    </subcellularLocation>
</comment>
<gene>
    <name evidence="9" type="ORF">ENV17_06155</name>
</gene>
<dbReference type="GO" id="GO:0022857">
    <property type="term" value="F:transmembrane transporter activity"/>
    <property type="evidence" value="ECO:0007669"/>
    <property type="project" value="InterPro"/>
</dbReference>
<dbReference type="InterPro" id="IPR000522">
    <property type="entry name" value="ABC_transptr_permease_BtuC"/>
</dbReference>
<name>A0A7C4FED2_THEPE</name>
<dbReference type="CDD" id="cd06550">
    <property type="entry name" value="TM_ABC_iron-siderophores_like"/>
    <property type="match status" value="1"/>
</dbReference>
<feature type="transmembrane region" description="Helical" evidence="8">
    <location>
        <begin position="251"/>
        <end position="278"/>
    </location>
</feature>
<feature type="transmembrane region" description="Helical" evidence="8">
    <location>
        <begin position="320"/>
        <end position="340"/>
    </location>
</feature>
<accession>A0A7C4FED2</accession>
<comment type="similarity">
    <text evidence="2">Belongs to the binding-protein-dependent transport system permease family. FecCD subfamily.</text>
</comment>
<feature type="transmembrane region" description="Helical" evidence="8">
    <location>
        <begin position="14"/>
        <end position="37"/>
    </location>
</feature>
<dbReference type="PANTHER" id="PTHR30472:SF25">
    <property type="entry name" value="ABC TRANSPORTER PERMEASE PROTEIN MJ0876-RELATED"/>
    <property type="match status" value="1"/>
</dbReference>
<dbReference type="SUPFAM" id="SSF81345">
    <property type="entry name" value="ABC transporter involved in vitamin B12 uptake, BtuC"/>
    <property type="match status" value="1"/>
</dbReference>
<evidence type="ECO:0000256" key="5">
    <source>
        <dbReference type="ARBA" id="ARBA00022692"/>
    </source>
</evidence>
<evidence type="ECO:0000256" key="7">
    <source>
        <dbReference type="ARBA" id="ARBA00023136"/>
    </source>
</evidence>
<dbReference type="PANTHER" id="PTHR30472">
    <property type="entry name" value="FERRIC ENTEROBACTIN TRANSPORT SYSTEM PERMEASE PROTEIN"/>
    <property type="match status" value="1"/>
</dbReference>
<evidence type="ECO:0000256" key="3">
    <source>
        <dbReference type="ARBA" id="ARBA00022448"/>
    </source>
</evidence>
<sequence length="350" mass="37240">MLFLEVSQLFRRRILLLSTYAILVTVSVPICTAFGTIYTPWEVAASILNGGSSDVNLVLALRLRRVLASLVVGALLGGAGVITQAAFRNLMASPFTLGISSASALGVAIALVLGIGGRGSAWFVMFKSPFTLAFFAFTFAIIQVLLVLLLAWRAGLDARALILASISLNFLYQALLYLVQYLVLNEIQLATVIFWTFGDLGRVGWQELSILGAGILVVAPAYLLLHKDLDLLLFGEEVAATSGVNPRRARFIAVLLAALGAALATSFVGILAFLCLLSPYLAKLVIGGRHAYLLPSSMLIGALILMWADTVSRTVLSPVVIPVGITLSMVGAPLLLYLLLRGGKSGDYQG</sequence>
<evidence type="ECO:0000256" key="2">
    <source>
        <dbReference type="ARBA" id="ARBA00007935"/>
    </source>
</evidence>
<evidence type="ECO:0000256" key="4">
    <source>
        <dbReference type="ARBA" id="ARBA00022475"/>
    </source>
</evidence>
<comment type="caution">
    <text evidence="9">The sequence shown here is derived from an EMBL/GenBank/DDBJ whole genome shotgun (WGS) entry which is preliminary data.</text>
</comment>
<keyword evidence="4" id="KW-1003">Cell membrane</keyword>
<proteinExistence type="inferred from homology"/>
<keyword evidence="5 8" id="KW-0812">Transmembrane</keyword>
<feature type="transmembrane region" description="Helical" evidence="8">
    <location>
        <begin position="99"/>
        <end position="117"/>
    </location>
</feature>
<dbReference type="InterPro" id="IPR037294">
    <property type="entry name" value="ABC_BtuC-like"/>
</dbReference>